<name>A0ABS1JD03_9BACL</name>
<feature type="compositionally biased region" description="Polar residues" evidence="1">
    <location>
        <begin position="267"/>
        <end position="281"/>
    </location>
</feature>
<evidence type="ECO:0000256" key="2">
    <source>
        <dbReference type="SAM" id="Phobius"/>
    </source>
</evidence>
<evidence type="ECO:0000259" key="3">
    <source>
        <dbReference type="PROSITE" id="PS51178"/>
    </source>
</evidence>
<feature type="domain" description="PASTA" evidence="3">
    <location>
        <begin position="455"/>
        <end position="520"/>
    </location>
</feature>
<dbReference type="SMART" id="SM00220">
    <property type="entry name" value="S_TKc"/>
    <property type="match status" value="1"/>
</dbReference>
<keyword evidence="2" id="KW-1133">Transmembrane helix</keyword>
<gene>
    <name evidence="4" type="ORF">JJB07_16215</name>
</gene>
<dbReference type="InterPro" id="IPR000719">
    <property type="entry name" value="Prot_kinase_dom"/>
</dbReference>
<dbReference type="SUPFAM" id="SSF54184">
    <property type="entry name" value="Penicillin-binding protein 2x (pbp-2x), c-terminal domain"/>
    <property type="match status" value="1"/>
</dbReference>
<dbReference type="Gene3D" id="1.10.510.10">
    <property type="entry name" value="Transferase(Phosphotransferase) domain 1"/>
    <property type="match status" value="1"/>
</dbReference>
<organism evidence="4 5">
    <name type="scientific">Tumebacillus amylolyticus</name>
    <dbReference type="NCBI Taxonomy" id="2801339"/>
    <lineage>
        <taxon>Bacteria</taxon>
        <taxon>Bacillati</taxon>
        <taxon>Bacillota</taxon>
        <taxon>Bacilli</taxon>
        <taxon>Bacillales</taxon>
        <taxon>Alicyclobacillaceae</taxon>
        <taxon>Tumebacillus</taxon>
    </lineage>
</organism>
<feature type="transmembrane region" description="Helical" evidence="2">
    <location>
        <begin position="327"/>
        <end position="347"/>
    </location>
</feature>
<keyword evidence="5" id="KW-1185">Reference proteome</keyword>
<dbReference type="CDD" id="cd06577">
    <property type="entry name" value="PASTA_pknB"/>
    <property type="match status" value="2"/>
</dbReference>
<feature type="region of interest" description="Disordered" evidence="1">
    <location>
        <begin position="433"/>
        <end position="459"/>
    </location>
</feature>
<dbReference type="InterPro" id="IPR005543">
    <property type="entry name" value="PASTA_dom"/>
</dbReference>
<proteinExistence type="predicted"/>
<evidence type="ECO:0000256" key="1">
    <source>
        <dbReference type="SAM" id="MobiDB-lite"/>
    </source>
</evidence>
<protein>
    <submittedName>
        <fullName evidence="4">PASTA domain-containing protein</fullName>
    </submittedName>
</protein>
<keyword evidence="2" id="KW-0812">Transmembrane</keyword>
<feature type="compositionally biased region" description="Basic and acidic residues" evidence="1">
    <location>
        <begin position="254"/>
        <end position="266"/>
    </location>
</feature>
<reference evidence="4 5" key="1">
    <citation type="submission" date="2021-01" db="EMBL/GenBank/DDBJ databases">
        <title>Tumebacillus sp. strain ITR2 16S ribosomal RNA gene Genome sequencing and assembly.</title>
        <authorList>
            <person name="Kang M."/>
        </authorList>
    </citation>
    <scope>NUCLEOTIDE SEQUENCE [LARGE SCALE GENOMIC DNA]</scope>
    <source>
        <strain evidence="4 5">ITR2</strain>
    </source>
</reference>
<evidence type="ECO:0000313" key="4">
    <source>
        <dbReference type="EMBL" id="MBL0388163.1"/>
    </source>
</evidence>
<dbReference type="EMBL" id="JAEQNB010000005">
    <property type="protein sequence ID" value="MBL0388163.1"/>
    <property type="molecule type" value="Genomic_DNA"/>
</dbReference>
<comment type="caution">
    <text evidence="4">The sequence shown here is derived from an EMBL/GenBank/DDBJ whole genome shotgun (WGS) entry which is preliminary data.</text>
</comment>
<dbReference type="Proteomes" id="UP000602284">
    <property type="component" value="Unassembled WGS sequence"/>
</dbReference>
<dbReference type="PROSITE" id="PS51178">
    <property type="entry name" value="PASTA"/>
    <property type="match status" value="2"/>
</dbReference>
<feature type="compositionally biased region" description="Polar residues" evidence="1">
    <location>
        <begin position="447"/>
        <end position="459"/>
    </location>
</feature>
<dbReference type="RefSeq" id="WP_201636872.1">
    <property type="nucleotide sequence ID" value="NZ_JAEQNB010000005.1"/>
</dbReference>
<feature type="region of interest" description="Disordered" evidence="1">
    <location>
        <begin position="247"/>
        <end position="282"/>
    </location>
</feature>
<evidence type="ECO:0000313" key="5">
    <source>
        <dbReference type="Proteomes" id="UP000602284"/>
    </source>
</evidence>
<dbReference type="SUPFAM" id="SSF56112">
    <property type="entry name" value="Protein kinase-like (PK-like)"/>
    <property type="match status" value="1"/>
</dbReference>
<dbReference type="Gene3D" id="3.30.10.20">
    <property type="match status" value="2"/>
</dbReference>
<feature type="domain" description="PASTA" evidence="3">
    <location>
        <begin position="363"/>
        <end position="433"/>
    </location>
</feature>
<accession>A0ABS1JD03</accession>
<dbReference type="Gene3D" id="3.30.200.20">
    <property type="entry name" value="Phosphorylase Kinase, domain 1"/>
    <property type="match status" value="1"/>
</dbReference>
<dbReference type="Pfam" id="PF03793">
    <property type="entry name" value="PASTA"/>
    <property type="match status" value="2"/>
</dbReference>
<dbReference type="InterPro" id="IPR011009">
    <property type="entry name" value="Kinase-like_dom_sf"/>
</dbReference>
<dbReference type="SMART" id="SM00740">
    <property type="entry name" value="PASTA"/>
    <property type="match status" value="2"/>
</dbReference>
<keyword evidence="2" id="KW-0472">Membrane</keyword>
<sequence>MNERILAGRYRFLEAVGGRSDLFHAQDESLDRKVAVMRLAENVTPETRPTWEQEIAKAAGLHEPHLLSIYDVVVEEPNLYLITEDLDGLILARWMRDRAPLAPELAVDLLNQLLGAVVAAERAGIQEITIAPTSVLITKDGFLKMIGYGPLLGGQERGRTHAELLHASGVLLYEMLTGDPYSDFLPTTQVLADVRNFLGRNHAGPNLWLPEHLLTIIERILAKSTRGPYTSVQELYKEIKGIHQAMSTPVLSRMESRQPTKHKSEQEPSASTSSGVGSTQALGRVKDSVKSVKDMAQGSLQKVAQLKKAEAAKKMAEETMKPKRRPMMVLAGILAVLVITVGIWWTLGSDTSTATTATGQAEQGRSIKMPNLMNKTEEQAIQILGENGYPTDRIQWVYRSADDPVTKGKVYRQSADPNTEVNTGDMLVLTVNSDQSTTPGGPGAGTVQPNQPSTQTAAGTVPDLTNLTQAAAEQTLLQLGYRYSFQIEGTGTPSGTVSKQTPAAGTQLEKGGRITFTISQ</sequence>